<protein>
    <submittedName>
        <fullName evidence="3">Response regulator</fullName>
    </submittedName>
</protein>
<dbReference type="EMBL" id="JAKEVZ010000005">
    <property type="protein sequence ID" value="MCF1751115.1"/>
    <property type="molecule type" value="Genomic_DNA"/>
</dbReference>
<keyword evidence="4" id="KW-1185">Reference proteome</keyword>
<feature type="modified residue" description="4-aspartylphosphate" evidence="1">
    <location>
        <position position="59"/>
    </location>
</feature>
<dbReference type="PROSITE" id="PS50110">
    <property type="entry name" value="RESPONSE_REGULATORY"/>
    <property type="match status" value="1"/>
</dbReference>
<dbReference type="Pfam" id="PF00072">
    <property type="entry name" value="Response_reg"/>
    <property type="match status" value="1"/>
</dbReference>
<dbReference type="PANTHER" id="PTHR44520:SF2">
    <property type="entry name" value="RESPONSE REGULATOR RCP1"/>
    <property type="match status" value="1"/>
</dbReference>
<name>A0ABS9BUT1_9BACT</name>
<proteinExistence type="predicted"/>
<comment type="caution">
    <text evidence="3">The sequence shown here is derived from an EMBL/GenBank/DDBJ whole genome shotgun (WGS) entry which is preliminary data.</text>
</comment>
<dbReference type="InterPro" id="IPR052893">
    <property type="entry name" value="TCS_response_regulator"/>
</dbReference>
<sequence length="128" mass="14608">MSKNVFLIDDDGVLRLMVERMMRRIDNSLVFFPCENGRIGLEKLNDHLEDDAESIILLDLNMPVLDGWGFLEAMQASQWSTSANITLYILSSSTDKSDIERAGQYACVKKFYHKPLSNQDFNKILEAS</sequence>
<evidence type="ECO:0000313" key="4">
    <source>
        <dbReference type="Proteomes" id="UP001201449"/>
    </source>
</evidence>
<evidence type="ECO:0000313" key="3">
    <source>
        <dbReference type="EMBL" id="MCF1751115.1"/>
    </source>
</evidence>
<dbReference type="RefSeq" id="WP_008626028.1">
    <property type="nucleotide sequence ID" value="NZ_JAKEVZ010000005.1"/>
</dbReference>
<evidence type="ECO:0000256" key="1">
    <source>
        <dbReference type="PROSITE-ProRule" id="PRU00169"/>
    </source>
</evidence>
<accession>A0ABS9BUT1</accession>
<dbReference type="Gene3D" id="3.40.50.2300">
    <property type="match status" value="1"/>
</dbReference>
<feature type="domain" description="Response regulatory" evidence="2">
    <location>
        <begin position="4"/>
        <end position="128"/>
    </location>
</feature>
<reference evidence="3 4" key="1">
    <citation type="submission" date="2022-01" db="EMBL/GenBank/DDBJ databases">
        <title>Mariniradius saccharolyticus sp. nov., isolated from sediment of a river.</title>
        <authorList>
            <person name="Liu H."/>
        </authorList>
    </citation>
    <scope>NUCLEOTIDE SEQUENCE [LARGE SCALE GENOMIC DNA]</scope>
    <source>
        <strain evidence="3 4">RY-2</strain>
    </source>
</reference>
<dbReference type="SUPFAM" id="SSF52172">
    <property type="entry name" value="CheY-like"/>
    <property type="match status" value="1"/>
</dbReference>
<dbReference type="Proteomes" id="UP001201449">
    <property type="component" value="Unassembled WGS sequence"/>
</dbReference>
<dbReference type="InterPro" id="IPR011006">
    <property type="entry name" value="CheY-like_superfamily"/>
</dbReference>
<dbReference type="PANTHER" id="PTHR44520">
    <property type="entry name" value="RESPONSE REGULATOR RCP1-RELATED"/>
    <property type="match status" value="1"/>
</dbReference>
<dbReference type="SMART" id="SM00448">
    <property type="entry name" value="REC"/>
    <property type="match status" value="1"/>
</dbReference>
<gene>
    <name evidence="3" type="ORF">L0U89_08535</name>
</gene>
<evidence type="ECO:0000259" key="2">
    <source>
        <dbReference type="PROSITE" id="PS50110"/>
    </source>
</evidence>
<dbReference type="InterPro" id="IPR001789">
    <property type="entry name" value="Sig_transdc_resp-reg_receiver"/>
</dbReference>
<organism evidence="3 4">
    <name type="scientific">Mariniradius sediminis</name>
    <dbReference type="NCBI Taxonomy" id="2909237"/>
    <lineage>
        <taxon>Bacteria</taxon>
        <taxon>Pseudomonadati</taxon>
        <taxon>Bacteroidota</taxon>
        <taxon>Cytophagia</taxon>
        <taxon>Cytophagales</taxon>
        <taxon>Cyclobacteriaceae</taxon>
        <taxon>Mariniradius</taxon>
    </lineage>
</organism>
<keyword evidence="1" id="KW-0597">Phosphoprotein</keyword>